<dbReference type="SUPFAM" id="SSF57850">
    <property type="entry name" value="RING/U-box"/>
    <property type="match status" value="1"/>
</dbReference>
<dbReference type="Gene3D" id="3.30.40.10">
    <property type="entry name" value="Zinc/RING finger domain, C3HC4 (zinc finger)"/>
    <property type="match status" value="1"/>
</dbReference>
<evidence type="ECO:0000313" key="8">
    <source>
        <dbReference type="Proteomes" id="UP001187734"/>
    </source>
</evidence>
<proteinExistence type="predicted"/>
<keyword evidence="3" id="KW-0862">Zinc</keyword>
<name>A0AAE8MEC8_9HYPO</name>
<evidence type="ECO:0000313" key="7">
    <source>
        <dbReference type="EMBL" id="SPJ80735.1"/>
    </source>
</evidence>
<dbReference type="GO" id="GO:0008270">
    <property type="term" value="F:zinc ion binding"/>
    <property type="evidence" value="ECO:0007669"/>
    <property type="project" value="UniProtKB-KW"/>
</dbReference>
<dbReference type="Proteomes" id="UP001187734">
    <property type="component" value="Unassembled WGS sequence"/>
</dbReference>
<dbReference type="InterPro" id="IPR001841">
    <property type="entry name" value="Znf_RING"/>
</dbReference>
<keyword evidence="8" id="KW-1185">Reference proteome</keyword>
<organism evidence="7 8">
    <name type="scientific">Fusarium torulosum</name>
    <dbReference type="NCBI Taxonomy" id="33205"/>
    <lineage>
        <taxon>Eukaryota</taxon>
        <taxon>Fungi</taxon>
        <taxon>Dikarya</taxon>
        <taxon>Ascomycota</taxon>
        <taxon>Pezizomycotina</taxon>
        <taxon>Sordariomycetes</taxon>
        <taxon>Hypocreomycetidae</taxon>
        <taxon>Hypocreales</taxon>
        <taxon>Nectriaceae</taxon>
        <taxon>Fusarium</taxon>
    </lineage>
</organism>
<evidence type="ECO:0000256" key="5">
    <source>
        <dbReference type="SAM" id="MobiDB-lite"/>
    </source>
</evidence>
<sequence length="287" mass="31179">MDSLSPGNVVELVRQAMGMEPSSEGKQLAAQYTDIDLAFAASNRGINVLEALLFGRAPASDMAQTTDVQAGEEEPVVRDCQPPRELFTDPEAKPARNNKGNMSSDDPEGDPNRATSSNNFSPPLVVNGSINQEGVALYNPSYLASSRAPPADRECMGCNEMFTAPDIFTAPCSHEYCRTCITRLVTTALQDLSDFPPQCCGERIPVEHGVWFSQQIVDQFQAREVEHNTEDHRPKSSTMSHMSSRNLRAVQNAISFGCLSSRQGVTIPLASGRGEWLAAVPFLPAIC</sequence>
<keyword evidence="2 4" id="KW-0863">Zinc-finger</keyword>
<dbReference type="InterPro" id="IPR013083">
    <property type="entry name" value="Znf_RING/FYVE/PHD"/>
</dbReference>
<feature type="region of interest" description="Disordered" evidence="5">
    <location>
        <begin position="64"/>
        <end position="121"/>
    </location>
</feature>
<dbReference type="AlphaFoldDB" id="A0AAE8MEC8"/>
<dbReference type="PROSITE" id="PS50089">
    <property type="entry name" value="ZF_RING_2"/>
    <property type="match status" value="1"/>
</dbReference>
<evidence type="ECO:0000259" key="6">
    <source>
        <dbReference type="PROSITE" id="PS50089"/>
    </source>
</evidence>
<evidence type="ECO:0000256" key="3">
    <source>
        <dbReference type="ARBA" id="ARBA00022833"/>
    </source>
</evidence>
<evidence type="ECO:0000256" key="2">
    <source>
        <dbReference type="ARBA" id="ARBA00022771"/>
    </source>
</evidence>
<comment type="caution">
    <text evidence="7">The sequence shown here is derived from an EMBL/GenBank/DDBJ whole genome shotgun (WGS) entry which is preliminary data.</text>
</comment>
<evidence type="ECO:0000256" key="4">
    <source>
        <dbReference type="PROSITE-ProRule" id="PRU00175"/>
    </source>
</evidence>
<reference evidence="7" key="1">
    <citation type="submission" date="2018-03" db="EMBL/GenBank/DDBJ databases">
        <authorList>
            <person name="Guldener U."/>
        </authorList>
    </citation>
    <scope>NUCLEOTIDE SEQUENCE</scope>
</reference>
<dbReference type="PROSITE" id="PS00518">
    <property type="entry name" value="ZF_RING_1"/>
    <property type="match status" value="1"/>
</dbReference>
<dbReference type="EMBL" id="ONZP01000318">
    <property type="protein sequence ID" value="SPJ80735.1"/>
    <property type="molecule type" value="Genomic_DNA"/>
</dbReference>
<dbReference type="InterPro" id="IPR017907">
    <property type="entry name" value="Znf_RING_CS"/>
</dbReference>
<keyword evidence="1" id="KW-0479">Metal-binding</keyword>
<evidence type="ECO:0000256" key="1">
    <source>
        <dbReference type="ARBA" id="ARBA00022723"/>
    </source>
</evidence>
<protein>
    <recommendedName>
        <fullName evidence="6">RING-type domain-containing protein</fullName>
    </recommendedName>
</protein>
<feature type="domain" description="RING-type" evidence="6">
    <location>
        <begin position="155"/>
        <end position="199"/>
    </location>
</feature>
<accession>A0AAE8MEC8</accession>
<gene>
    <name evidence="7" type="ORF">FTOL_08840</name>
</gene>